<comment type="caution">
    <text evidence="4">The sequence shown here is derived from an EMBL/GenBank/DDBJ whole genome shotgun (WGS) entry which is preliminary data.</text>
</comment>
<sequence>MRKKKKETIRRVFANNLQLNDGYVSNQVTNSKYNWWSFIPLNLWEQFGRFMNQYFLIIATLQLWTEIAPVDPETIWGPLSFIFLLSAFKSGFDDLNRHRVDKKANQRIFHIIRDGEPRDVMSQNIRIGDIVYLEENMEAPCDLVLLSSSNEDGSCYIQTANLDGETDYKTRVALQSTSLLKTEDSLSQFKGLVECKPPNPEIYLFNSRLKMKPEDTDEDFLSLTVKHTIFQGVHLKNTKYIYGLTVYTGNETKLGMNILPPESKWTKIDRQINNMTIVIFCIQFLLVLILGTLGVLWKSKKGKKVREYLFQNLFSISIDQNLQG</sequence>
<feature type="domain" description="P-type ATPase A" evidence="2">
    <location>
        <begin position="106"/>
        <end position="181"/>
    </location>
</feature>
<keyword evidence="5" id="KW-1185">Reference proteome</keyword>
<dbReference type="InterPro" id="IPR032631">
    <property type="entry name" value="P-type_ATPase_N"/>
</dbReference>
<accession>A0ABQ8XXP5</accession>
<feature type="transmembrane region" description="Helical" evidence="1">
    <location>
        <begin position="277"/>
        <end position="297"/>
    </location>
</feature>
<dbReference type="PANTHER" id="PTHR24092">
    <property type="entry name" value="PROBABLE PHOSPHOLIPID-TRANSPORTING ATPASE"/>
    <property type="match status" value="1"/>
</dbReference>
<dbReference type="SUPFAM" id="SSF81665">
    <property type="entry name" value="Calcium ATPase, transmembrane domain M"/>
    <property type="match status" value="1"/>
</dbReference>
<dbReference type="EMBL" id="JAOAOG010000239">
    <property type="protein sequence ID" value="KAJ6237373.1"/>
    <property type="molecule type" value="Genomic_DNA"/>
</dbReference>
<evidence type="ECO:0000259" key="3">
    <source>
        <dbReference type="Pfam" id="PF16209"/>
    </source>
</evidence>
<dbReference type="Pfam" id="PF16209">
    <property type="entry name" value="PhoLip_ATPase_N"/>
    <property type="match status" value="1"/>
</dbReference>
<dbReference type="Gene3D" id="2.70.150.10">
    <property type="entry name" value="Calcium-transporting ATPase, cytoplasmic transduction domain A"/>
    <property type="match status" value="1"/>
</dbReference>
<evidence type="ECO:0000259" key="2">
    <source>
        <dbReference type="Pfam" id="PF00122"/>
    </source>
</evidence>
<evidence type="ECO:0000256" key="1">
    <source>
        <dbReference type="SAM" id="Phobius"/>
    </source>
</evidence>
<organism evidence="4 5">
    <name type="scientific">Anaeramoeba flamelloides</name>
    <dbReference type="NCBI Taxonomy" id="1746091"/>
    <lineage>
        <taxon>Eukaryota</taxon>
        <taxon>Metamonada</taxon>
        <taxon>Anaeramoebidae</taxon>
        <taxon>Anaeramoeba</taxon>
    </lineage>
</organism>
<dbReference type="SUPFAM" id="SSF81653">
    <property type="entry name" value="Calcium ATPase, transduction domain A"/>
    <property type="match status" value="1"/>
</dbReference>
<reference evidence="4" key="1">
    <citation type="submission" date="2022-08" db="EMBL/GenBank/DDBJ databases">
        <title>Novel sulfate-reducing endosymbionts in the free-living metamonad Anaeramoeba.</title>
        <authorList>
            <person name="Jerlstrom-Hultqvist J."/>
            <person name="Cepicka I."/>
            <person name="Gallot-Lavallee L."/>
            <person name="Salas-Leiva D."/>
            <person name="Curtis B.A."/>
            <person name="Zahonova K."/>
            <person name="Pipaliya S."/>
            <person name="Dacks J."/>
            <person name="Roger A.J."/>
        </authorList>
    </citation>
    <scope>NUCLEOTIDE SEQUENCE</scope>
    <source>
        <strain evidence="4">Schooner1</strain>
    </source>
</reference>
<gene>
    <name evidence="4" type="ORF">M0813_26932</name>
</gene>
<dbReference type="InterPro" id="IPR023298">
    <property type="entry name" value="ATPase_P-typ_TM_dom_sf"/>
</dbReference>
<dbReference type="PANTHER" id="PTHR24092:SF19">
    <property type="entry name" value="PHOSPHOLIPID-TRANSPORTING ATPASE"/>
    <property type="match status" value="1"/>
</dbReference>
<dbReference type="Proteomes" id="UP001150062">
    <property type="component" value="Unassembled WGS sequence"/>
</dbReference>
<protein>
    <submittedName>
        <fullName evidence="4">Phospholipid-transporting atpase</fullName>
    </submittedName>
</protein>
<keyword evidence="1" id="KW-0472">Membrane</keyword>
<keyword evidence="1" id="KW-1133">Transmembrane helix</keyword>
<keyword evidence="1" id="KW-0812">Transmembrane</keyword>
<dbReference type="InterPro" id="IPR059000">
    <property type="entry name" value="ATPase_P-type_domA"/>
</dbReference>
<feature type="domain" description="P-type ATPase N-terminal" evidence="3">
    <location>
        <begin position="13"/>
        <end position="75"/>
    </location>
</feature>
<name>A0ABQ8XXP5_9EUKA</name>
<proteinExistence type="predicted"/>
<dbReference type="Pfam" id="PF00122">
    <property type="entry name" value="E1-E2_ATPase"/>
    <property type="match status" value="1"/>
</dbReference>
<dbReference type="InterPro" id="IPR008250">
    <property type="entry name" value="ATPase_P-typ_transduc_dom_A_sf"/>
</dbReference>
<evidence type="ECO:0000313" key="5">
    <source>
        <dbReference type="Proteomes" id="UP001150062"/>
    </source>
</evidence>
<evidence type="ECO:0000313" key="4">
    <source>
        <dbReference type="EMBL" id="KAJ6237373.1"/>
    </source>
</evidence>